<evidence type="ECO:0000256" key="5">
    <source>
        <dbReference type="ARBA" id="ARBA00023163"/>
    </source>
</evidence>
<dbReference type="NCBIfam" id="TIGR02937">
    <property type="entry name" value="sigma70-ECF"/>
    <property type="match status" value="1"/>
</dbReference>
<feature type="domain" description="RNA polymerase sigma factor 70 region 4 type 2" evidence="8">
    <location>
        <begin position="36"/>
        <end position="86"/>
    </location>
</feature>
<reference evidence="9 10" key="1">
    <citation type="submission" date="2016-10" db="EMBL/GenBank/DDBJ databases">
        <authorList>
            <person name="de Groot N.N."/>
        </authorList>
    </citation>
    <scope>NUCLEOTIDE SEQUENCE [LARGE SCALE GENOMIC DNA]</scope>
    <source>
        <strain evidence="9 10">DSM 44993</strain>
    </source>
</reference>
<dbReference type="InterPro" id="IPR039425">
    <property type="entry name" value="RNA_pol_sigma-70-like"/>
</dbReference>
<dbReference type="InterPro" id="IPR013325">
    <property type="entry name" value="RNA_pol_sigma_r2"/>
</dbReference>
<dbReference type="InterPro" id="IPR013324">
    <property type="entry name" value="RNA_pol_sigma_r3/r4-like"/>
</dbReference>
<organism evidence="9 10">
    <name type="scientific">Amycolatopsis saalfeldensis</name>
    <dbReference type="NCBI Taxonomy" id="394193"/>
    <lineage>
        <taxon>Bacteria</taxon>
        <taxon>Bacillati</taxon>
        <taxon>Actinomycetota</taxon>
        <taxon>Actinomycetes</taxon>
        <taxon>Pseudonocardiales</taxon>
        <taxon>Pseudonocardiaceae</taxon>
        <taxon>Amycolatopsis</taxon>
    </lineage>
</organism>
<dbReference type="Gene3D" id="1.10.10.10">
    <property type="entry name" value="Winged helix-like DNA-binding domain superfamily/Winged helix DNA-binding domain"/>
    <property type="match status" value="2"/>
</dbReference>
<feature type="compositionally biased region" description="Basic and acidic residues" evidence="6">
    <location>
        <begin position="236"/>
        <end position="258"/>
    </location>
</feature>
<keyword evidence="2" id="KW-0805">Transcription regulation</keyword>
<evidence type="ECO:0000259" key="8">
    <source>
        <dbReference type="Pfam" id="PF08281"/>
    </source>
</evidence>
<name>A0A1H8VL01_9PSEU</name>
<feature type="domain" description="RNA polymerase sigma-70 region 2" evidence="7">
    <location>
        <begin position="173"/>
        <end position="241"/>
    </location>
</feature>
<dbReference type="Pfam" id="PF04542">
    <property type="entry name" value="Sigma70_r2"/>
    <property type="match status" value="1"/>
</dbReference>
<keyword evidence="4" id="KW-0238">DNA-binding</keyword>
<dbReference type="Pfam" id="PF08281">
    <property type="entry name" value="Sigma70_r4_2"/>
    <property type="match status" value="2"/>
</dbReference>
<dbReference type="InterPro" id="IPR014284">
    <property type="entry name" value="RNA_pol_sigma-70_dom"/>
</dbReference>
<dbReference type="GO" id="GO:0006352">
    <property type="term" value="P:DNA-templated transcription initiation"/>
    <property type="evidence" value="ECO:0007669"/>
    <property type="project" value="InterPro"/>
</dbReference>
<dbReference type="AlphaFoldDB" id="A0A1H8VL01"/>
<dbReference type="Gene3D" id="1.10.1740.10">
    <property type="match status" value="1"/>
</dbReference>
<evidence type="ECO:0000256" key="4">
    <source>
        <dbReference type="ARBA" id="ARBA00023125"/>
    </source>
</evidence>
<feature type="region of interest" description="Disordered" evidence="6">
    <location>
        <begin position="236"/>
        <end position="262"/>
    </location>
</feature>
<evidence type="ECO:0000313" key="9">
    <source>
        <dbReference type="EMBL" id="SEP15568.1"/>
    </source>
</evidence>
<dbReference type="InterPro" id="IPR007627">
    <property type="entry name" value="RNA_pol_sigma70_r2"/>
</dbReference>
<comment type="similarity">
    <text evidence="1">Belongs to the sigma-70 factor family. ECF subfamily.</text>
</comment>
<evidence type="ECO:0000256" key="1">
    <source>
        <dbReference type="ARBA" id="ARBA00010641"/>
    </source>
</evidence>
<evidence type="ECO:0000256" key="3">
    <source>
        <dbReference type="ARBA" id="ARBA00023082"/>
    </source>
</evidence>
<evidence type="ECO:0000259" key="7">
    <source>
        <dbReference type="Pfam" id="PF04542"/>
    </source>
</evidence>
<evidence type="ECO:0000313" key="10">
    <source>
        <dbReference type="Proteomes" id="UP000198582"/>
    </source>
</evidence>
<dbReference type="GO" id="GO:0016987">
    <property type="term" value="F:sigma factor activity"/>
    <property type="evidence" value="ECO:0007669"/>
    <property type="project" value="UniProtKB-KW"/>
</dbReference>
<keyword evidence="5" id="KW-0804">Transcription</keyword>
<dbReference type="NCBIfam" id="NF007230">
    <property type="entry name" value="PRK09648.1"/>
    <property type="match status" value="1"/>
</dbReference>
<sequence>MRLSAARVADEQAWLDDGPAGEEDDKLTALVEQNARVIEVLATLPDTQRTVLAWSLDGFTQADIAAALEMPAATVRSNLRHARDRLRRRAAAHGEAPLDQEEAVMAVVLEADAALIDSLRLGLDVEATLTRVKDQAREKPSPAFPAHWMPLDGAVTAAVAGDHRAAARLLEIIRPLVVRYCRGRVGGLERAYSSADDLAQEVCLAVLTALPSYRDQGRPFLAFVYGIAQHKVADAHRAAARNRTDPVPEPPERAEPGHGPEQLALQGELNDRLSQLLSVLPERQRDIVLLRVVVGLSAEETADAVGSTPGAVRVSQHRALLRLRRALSTGERG</sequence>
<dbReference type="EMBL" id="FOEF01000004">
    <property type="protein sequence ID" value="SEP15568.1"/>
    <property type="molecule type" value="Genomic_DNA"/>
</dbReference>
<dbReference type="CDD" id="cd06171">
    <property type="entry name" value="Sigma70_r4"/>
    <property type="match status" value="1"/>
</dbReference>
<proteinExistence type="inferred from homology"/>
<keyword evidence="10" id="KW-1185">Reference proteome</keyword>
<evidence type="ECO:0000256" key="2">
    <source>
        <dbReference type="ARBA" id="ARBA00023015"/>
    </source>
</evidence>
<accession>A0A1H8VL01</accession>
<evidence type="ECO:0000256" key="6">
    <source>
        <dbReference type="SAM" id="MobiDB-lite"/>
    </source>
</evidence>
<feature type="domain" description="RNA polymerase sigma factor 70 region 4 type 2" evidence="8">
    <location>
        <begin position="272"/>
        <end position="323"/>
    </location>
</feature>
<dbReference type="PANTHER" id="PTHR43133:SF58">
    <property type="entry name" value="ECF RNA POLYMERASE SIGMA FACTOR SIGD"/>
    <property type="match status" value="1"/>
</dbReference>
<protein>
    <submittedName>
        <fullName evidence="9">RNA polymerase sigma-70 factor, ECF subfamily</fullName>
    </submittedName>
</protein>
<dbReference type="PANTHER" id="PTHR43133">
    <property type="entry name" value="RNA POLYMERASE ECF-TYPE SIGMA FACTO"/>
    <property type="match status" value="1"/>
</dbReference>
<dbReference type="InterPro" id="IPR013249">
    <property type="entry name" value="RNA_pol_sigma70_r4_t2"/>
</dbReference>
<dbReference type="Proteomes" id="UP000198582">
    <property type="component" value="Unassembled WGS sequence"/>
</dbReference>
<dbReference type="STRING" id="394193.SAMN04489732_104101"/>
<keyword evidence="3" id="KW-0731">Sigma factor</keyword>
<dbReference type="InterPro" id="IPR036388">
    <property type="entry name" value="WH-like_DNA-bd_sf"/>
</dbReference>
<gene>
    <name evidence="9" type="ORF">SAMN04489732_104101</name>
</gene>
<dbReference type="GO" id="GO:0003677">
    <property type="term" value="F:DNA binding"/>
    <property type="evidence" value="ECO:0007669"/>
    <property type="project" value="UniProtKB-KW"/>
</dbReference>
<dbReference type="SUPFAM" id="SSF88659">
    <property type="entry name" value="Sigma3 and sigma4 domains of RNA polymerase sigma factors"/>
    <property type="match status" value="2"/>
</dbReference>
<dbReference type="SUPFAM" id="SSF88946">
    <property type="entry name" value="Sigma2 domain of RNA polymerase sigma factors"/>
    <property type="match status" value="1"/>
</dbReference>